<name>A0A819THP1_9BILA</name>
<dbReference type="EMBL" id="CAJOBF010003373">
    <property type="protein sequence ID" value="CAF4087940.1"/>
    <property type="molecule type" value="Genomic_DNA"/>
</dbReference>
<proteinExistence type="predicted"/>
<dbReference type="SUPFAM" id="SSF52047">
    <property type="entry name" value="RNI-like"/>
    <property type="match status" value="1"/>
</dbReference>
<dbReference type="Proteomes" id="UP000663842">
    <property type="component" value="Unassembled WGS sequence"/>
</dbReference>
<gene>
    <name evidence="4" type="ORF">UXM345_LOCUS21487</name>
</gene>
<protein>
    <recommendedName>
        <fullName evidence="6">Tropomodulin</fullName>
    </recommendedName>
</protein>
<evidence type="ECO:0000256" key="3">
    <source>
        <dbReference type="ARBA" id="ARBA00023212"/>
    </source>
</evidence>
<reference evidence="4" key="1">
    <citation type="submission" date="2021-02" db="EMBL/GenBank/DDBJ databases">
        <authorList>
            <person name="Nowell W R."/>
        </authorList>
    </citation>
    <scope>NUCLEOTIDE SEQUENCE</scope>
</reference>
<dbReference type="InterPro" id="IPR001611">
    <property type="entry name" value="Leu-rich_rpt"/>
</dbReference>
<sequence length="85" mass="9396">TLTYLHLALNLIADEGAQALATLLETNRILTVIDLAFNQISIHGIKNLASASQKHSTMTTLDLRYNQTDANNREMLNDTANVLML</sequence>
<dbReference type="PANTHER" id="PTHR24107">
    <property type="entry name" value="YNEIN REGULATORY COMPLEX SUBUNIT 5"/>
    <property type="match status" value="1"/>
</dbReference>
<organism evidence="4 5">
    <name type="scientific">Rotaria magnacalcarata</name>
    <dbReference type="NCBI Taxonomy" id="392030"/>
    <lineage>
        <taxon>Eukaryota</taxon>
        <taxon>Metazoa</taxon>
        <taxon>Spiralia</taxon>
        <taxon>Gnathifera</taxon>
        <taxon>Rotifera</taxon>
        <taxon>Eurotatoria</taxon>
        <taxon>Bdelloidea</taxon>
        <taxon>Philodinida</taxon>
        <taxon>Philodinidae</taxon>
        <taxon>Rotaria</taxon>
    </lineage>
</organism>
<keyword evidence="3" id="KW-0206">Cytoskeleton</keyword>
<dbReference type="Gene3D" id="3.80.10.10">
    <property type="entry name" value="Ribonuclease Inhibitor"/>
    <property type="match status" value="1"/>
</dbReference>
<dbReference type="AlphaFoldDB" id="A0A819THP1"/>
<keyword evidence="2" id="KW-0963">Cytoplasm</keyword>
<evidence type="ECO:0000256" key="2">
    <source>
        <dbReference type="ARBA" id="ARBA00022490"/>
    </source>
</evidence>
<dbReference type="InterPro" id="IPR052410">
    <property type="entry name" value="DRC5"/>
</dbReference>
<dbReference type="InterPro" id="IPR032675">
    <property type="entry name" value="LRR_dom_sf"/>
</dbReference>
<dbReference type="GO" id="GO:0005856">
    <property type="term" value="C:cytoskeleton"/>
    <property type="evidence" value="ECO:0007669"/>
    <property type="project" value="UniProtKB-SubCell"/>
</dbReference>
<accession>A0A819THP1</accession>
<feature type="non-terminal residue" evidence="4">
    <location>
        <position position="1"/>
    </location>
</feature>
<evidence type="ECO:0000313" key="4">
    <source>
        <dbReference type="EMBL" id="CAF4087940.1"/>
    </source>
</evidence>
<dbReference type="PANTHER" id="PTHR24107:SF2">
    <property type="entry name" value="NLR FAMILY CARD DOMAIN CONTAINING 3"/>
    <property type="match status" value="1"/>
</dbReference>
<comment type="subcellular location">
    <subcellularLocation>
        <location evidence="1">Cytoplasm</location>
        <location evidence="1">Cytoskeleton</location>
    </subcellularLocation>
</comment>
<dbReference type="Pfam" id="PF13516">
    <property type="entry name" value="LRR_6"/>
    <property type="match status" value="3"/>
</dbReference>
<comment type="caution">
    <text evidence="4">The sequence shown here is derived from an EMBL/GenBank/DDBJ whole genome shotgun (WGS) entry which is preliminary data.</text>
</comment>
<evidence type="ECO:0000256" key="1">
    <source>
        <dbReference type="ARBA" id="ARBA00004245"/>
    </source>
</evidence>
<evidence type="ECO:0000313" key="5">
    <source>
        <dbReference type="Proteomes" id="UP000663842"/>
    </source>
</evidence>
<evidence type="ECO:0008006" key="6">
    <source>
        <dbReference type="Google" id="ProtNLM"/>
    </source>
</evidence>